<gene>
    <name evidence="2" type="ORF">ENO77_00480</name>
</gene>
<name>A0A7C2V8W6_9CREN</name>
<reference evidence="2" key="1">
    <citation type="journal article" date="2020" name="mSystems">
        <title>Genome- and Community-Level Interaction Insights into Carbon Utilization and Element Cycling Functions of Hydrothermarchaeota in Hydrothermal Sediment.</title>
        <authorList>
            <person name="Zhou Z."/>
            <person name="Liu Y."/>
            <person name="Xu W."/>
            <person name="Pan J."/>
            <person name="Luo Z.H."/>
            <person name="Li M."/>
        </authorList>
    </citation>
    <scope>NUCLEOTIDE SEQUENCE [LARGE SCALE GENOMIC DNA]</scope>
    <source>
        <strain evidence="2">SpSt-16</strain>
    </source>
</reference>
<dbReference type="AlphaFoldDB" id="A0A7C2V8W6"/>
<keyword evidence="1" id="KW-0812">Transmembrane</keyword>
<dbReference type="EMBL" id="DSGT01000002">
    <property type="protein sequence ID" value="HEW52652.1"/>
    <property type="molecule type" value="Genomic_DNA"/>
</dbReference>
<evidence type="ECO:0000313" key="2">
    <source>
        <dbReference type="EMBL" id="HEW52652.1"/>
    </source>
</evidence>
<evidence type="ECO:0000256" key="1">
    <source>
        <dbReference type="SAM" id="Phobius"/>
    </source>
</evidence>
<feature type="transmembrane region" description="Helical" evidence="1">
    <location>
        <begin position="52"/>
        <end position="73"/>
    </location>
</feature>
<sequence length="79" mass="8544">MTKNPVSIEYSIAIAKGTPARSKLSAGYSGYGYLYIWSTIDKDANATAKEALRILAMLLKVLSLLLPLLIMTIDVPITA</sequence>
<protein>
    <submittedName>
        <fullName evidence="2">Uncharacterized protein</fullName>
    </submittedName>
</protein>
<proteinExistence type="predicted"/>
<accession>A0A7C2V8W6</accession>
<keyword evidence="1" id="KW-1133">Transmembrane helix</keyword>
<comment type="caution">
    <text evidence="2">The sequence shown here is derived from an EMBL/GenBank/DDBJ whole genome shotgun (WGS) entry which is preliminary data.</text>
</comment>
<organism evidence="2">
    <name type="scientific">Ignisphaera aggregans</name>
    <dbReference type="NCBI Taxonomy" id="334771"/>
    <lineage>
        <taxon>Archaea</taxon>
        <taxon>Thermoproteota</taxon>
        <taxon>Thermoprotei</taxon>
        <taxon>Desulfurococcales</taxon>
        <taxon>Desulfurococcaceae</taxon>
        <taxon>Ignisphaera</taxon>
    </lineage>
</organism>
<keyword evidence="1" id="KW-0472">Membrane</keyword>